<dbReference type="Proteomes" id="UP001407405">
    <property type="component" value="Unassembled WGS sequence"/>
</dbReference>
<dbReference type="EMBL" id="JBCITM010000006">
    <property type="protein sequence ID" value="MEN1760395.1"/>
    <property type="molecule type" value="Genomic_DNA"/>
</dbReference>
<keyword evidence="3" id="KW-1185">Reference proteome</keyword>
<dbReference type="RefSeq" id="WP_343185715.1">
    <property type="nucleotide sequence ID" value="NZ_JBCITM010000006.1"/>
</dbReference>
<gene>
    <name evidence="2" type="ORF">AAIG11_07920</name>
</gene>
<organism evidence="2 3">
    <name type="scientific">Anoxynatronum sibiricum</name>
    <dbReference type="NCBI Taxonomy" id="210623"/>
    <lineage>
        <taxon>Bacteria</taxon>
        <taxon>Bacillati</taxon>
        <taxon>Bacillota</taxon>
        <taxon>Clostridia</taxon>
        <taxon>Eubacteriales</taxon>
        <taxon>Clostridiaceae</taxon>
        <taxon>Anoxynatronum</taxon>
    </lineage>
</organism>
<reference evidence="2 3" key="1">
    <citation type="submission" date="2024-04" db="EMBL/GenBank/DDBJ databases">
        <title>Genome sequencing and metabolic network reconstruction of aminoacids and betaine degradation by Anoxynatronum sibiricum.</title>
        <authorList>
            <person name="Detkova E.N."/>
            <person name="Boltjanskaja Y.V."/>
            <person name="Mardanov A.V."/>
            <person name="Kevbrin V."/>
        </authorList>
    </citation>
    <scope>NUCLEOTIDE SEQUENCE [LARGE SCALE GENOMIC DNA]</scope>
    <source>
        <strain evidence="2 3">Z-7981</strain>
    </source>
</reference>
<sequence length="159" mass="17695">MSRSKTSSAIIISIGAIMIIFIGVIAYAMVTDDSFSSPFNKMNQSDFKNFEEMGNQLFLLYDDGYLTVGEVLGTADYHTKKPKVESIVSKYKREIIAIYLVDKDVVLISFGAVFQSVDGIAIRRNNAELKNTYEGTGFDEGTLNYSELLENVFHFSAGL</sequence>
<protein>
    <submittedName>
        <fullName evidence="2">Uncharacterized protein</fullName>
    </submittedName>
</protein>
<keyword evidence="1" id="KW-1133">Transmembrane helix</keyword>
<comment type="caution">
    <text evidence="2">The sequence shown here is derived from an EMBL/GenBank/DDBJ whole genome shotgun (WGS) entry which is preliminary data.</text>
</comment>
<evidence type="ECO:0000313" key="2">
    <source>
        <dbReference type="EMBL" id="MEN1760395.1"/>
    </source>
</evidence>
<evidence type="ECO:0000313" key="3">
    <source>
        <dbReference type="Proteomes" id="UP001407405"/>
    </source>
</evidence>
<name>A0ABU9VT96_9CLOT</name>
<keyword evidence="1" id="KW-0812">Transmembrane</keyword>
<keyword evidence="1" id="KW-0472">Membrane</keyword>
<feature type="transmembrane region" description="Helical" evidence="1">
    <location>
        <begin position="9"/>
        <end position="30"/>
    </location>
</feature>
<accession>A0ABU9VT96</accession>
<evidence type="ECO:0000256" key="1">
    <source>
        <dbReference type="SAM" id="Phobius"/>
    </source>
</evidence>
<proteinExistence type="predicted"/>